<dbReference type="Proteomes" id="UP000800036">
    <property type="component" value="Unassembled WGS sequence"/>
</dbReference>
<feature type="compositionally biased region" description="Basic and acidic residues" evidence="1">
    <location>
        <begin position="268"/>
        <end position="282"/>
    </location>
</feature>
<dbReference type="AlphaFoldDB" id="A0A6A5VDN7"/>
<proteinExistence type="predicted"/>
<accession>A0A6A5VDN7</accession>
<protein>
    <submittedName>
        <fullName evidence="2">Uncharacterized protein</fullName>
    </submittedName>
</protein>
<feature type="region of interest" description="Disordered" evidence="1">
    <location>
        <begin position="183"/>
        <end position="282"/>
    </location>
</feature>
<dbReference type="OrthoDB" id="3792407at2759"/>
<keyword evidence="3" id="KW-1185">Reference proteome</keyword>
<evidence type="ECO:0000313" key="2">
    <source>
        <dbReference type="EMBL" id="KAF1971347.1"/>
    </source>
</evidence>
<evidence type="ECO:0000313" key="3">
    <source>
        <dbReference type="Proteomes" id="UP000800036"/>
    </source>
</evidence>
<evidence type="ECO:0000256" key="1">
    <source>
        <dbReference type="SAM" id="MobiDB-lite"/>
    </source>
</evidence>
<feature type="region of interest" description="Disordered" evidence="1">
    <location>
        <begin position="106"/>
        <end position="151"/>
    </location>
</feature>
<dbReference type="EMBL" id="ML976693">
    <property type="protein sequence ID" value="KAF1971347.1"/>
    <property type="molecule type" value="Genomic_DNA"/>
</dbReference>
<name>A0A6A5VDN7_9PLEO</name>
<feature type="compositionally biased region" description="Basic and acidic residues" evidence="1">
    <location>
        <begin position="200"/>
        <end position="214"/>
    </location>
</feature>
<sequence>MPHMKVWHGQPPVTSCHASKTSNCLVHSGGVHAAAAIVTPCQGGHVVLIHRGTPLRDQTARKQDQGFQSETMLSPENGVRGSRDVLPGGNGFQSALLDRNTEGGSMPLSQCFHSKPGGHYERSKYAPASSMPSGKASRMSQTPGRECPGREYAGKSKVRSVTLCVLPPGAYLSSWKPAVALTDPHDRGLSKSGPMPQGGEHADGSNKKRVHFEDSDSDYSRPSVKRKVSETVGILNSNGHKKDAGSGSKSESARRRKCKVSESLARVGYDEQEGHSRAGVEE</sequence>
<gene>
    <name evidence="2" type="ORF">BU23DRAFT_569865</name>
</gene>
<organism evidence="2 3">
    <name type="scientific">Bimuria novae-zelandiae CBS 107.79</name>
    <dbReference type="NCBI Taxonomy" id="1447943"/>
    <lineage>
        <taxon>Eukaryota</taxon>
        <taxon>Fungi</taxon>
        <taxon>Dikarya</taxon>
        <taxon>Ascomycota</taxon>
        <taxon>Pezizomycotina</taxon>
        <taxon>Dothideomycetes</taxon>
        <taxon>Pleosporomycetidae</taxon>
        <taxon>Pleosporales</taxon>
        <taxon>Massarineae</taxon>
        <taxon>Didymosphaeriaceae</taxon>
        <taxon>Bimuria</taxon>
    </lineage>
</organism>
<reference evidence="2" key="1">
    <citation type="journal article" date="2020" name="Stud. Mycol.">
        <title>101 Dothideomycetes genomes: a test case for predicting lifestyles and emergence of pathogens.</title>
        <authorList>
            <person name="Haridas S."/>
            <person name="Albert R."/>
            <person name="Binder M."/>
            <person name="Bloem J."/>
            <person name="Labutti K."/>
            <person name="Salamov A."/>
            <person name="Andreopoulos B."/>
            <person name="Baker S."/>
            <person name="Barry K."/>
            <person name="Bills G."/>
            <person name="Bluhm B."/>
            <person name="Cannon C."/>
            <person name="Castanera R."/>
            <person name="Culley D."/>
            <person name="Daum C."/>
            <person name="Ezra D."/>
            <person name="Gonzalez J."/>
            <person name="Henrissat B."/>
            <person name="Kuo A."/>
            <person name="Liang C."/>
            <person name="Lipzen A."/>
            <person name="Lutzoni F."/>
            <person name="Magnuson J."/>
            <person name="Mondo S."/>
            <person name="Nolan M."/>
            <person name="Ohm R."/>
            <person name="Pangilinan J."/>
            <person name="Park H.-J."/>
            <person name="Ramirez L."/>
            <person name="Alfaro M."/>
            <person name="Sun H."/>
            <person name="Tritt A."/>
            <person name="Yoshinaga Y."/>
            <person name="Zwiers L.-H."/>
            <person name="Turgeon B."/>
            <person name="Goodwin S."/>
            <person name="Spatafora J."/>
            <person name="Crous P."/>
            <person name="Grigoriev I."/>
        </authorList>
    </citation>
    <scope>NUCLEOTIDE SEQUENCE</scope>
    <source>
        <strain evidence="2">CBS 107.79</strain>
    </source>
</reference>